<gene>
    <name evidence="4" type="ORF">OB2597_15830</name>
</gene>
<reference evidence="4 5" key="1">
    <citation type="journal article" date="2010" name="J. Bacteriol.">
        <title>Genome sequences of Oceanicola granulosus HTCC2516(T) and Oceanicola batsensis HTCC2597(TDelta).</title>
        <authorList>
            <person name="Thrash J.C."/>
            <person name="Cho J.C."/>
            <person name="Vergin K.L."/>
            <person name="Giovannoni S.J."/>
        </authorList>
    </citation>
    <scope>NUCLEOTIDE SEQUENCE [LARGE SCALE GENOMIC DNA]</scope>
    <source>
        <strain evidence="5">ATCC BAA-863 / DSM 15984 / KCTC 12145 / HTCC2597</strain>
    </source>
</reference>
<organism evidence="4 5">
    <name type="scientific">Pseudooceanicola batsensis (strain ATCC BAA-863 / DSM 15984 / KCTC 12145 / HTCC2597)</name>
    <name type="common">Oceanicola batsensis</name>
    <dbReference type="NCBI Taxonomy" id="252305"/>
    <lineage>
        <taxon>Bacteria</taxon>
        <taxon>Pseudomonadati</taxon>
        <taxon>Pseudomonadota</taxon>
        <taxon>Alphaproteobacteria</taxon>
        <taxon>Rhodobacterales</taxon>
        <taxon>Paracoccaceae</taxon>
        <taxon>Pseudooceanicola</taxon>
    </lineage>
</organism>
<feature type="region of interest" description="Disordered" evidence="2">
    <location>
        <begin position="349"/>
        <end position="372"/>
    </location>
</feature>
<feature type="compositionally biased region" description="Basic residues" evidence="2">
    <location>
        <begin position="282"/>
        <end position="298"/>
    </location>
</feature>
<evidence type="ECO:0000313" key="5">
    <source>
        <dbReference type="Proteomes" id="UP000004318"/>
    </source>
</evidence>
<proteinExistence type="inferred from homology"/>
<keyword evidence="5" id="KW-1185">Reference proteome</keyword>
<dbReference type="Pfam" id="PF21102">
    <property type="entry name" value="DprA_N"/>
    <property type="match status" value="1"/>
</dbReference>
<sequence length="372" mass="39170">MRSRRVGISTFYRLLSEHGTASAALVALPEIAAAAGVEGYEVCPEPVITAELRDARKAGARLICIGTEDYPPGLMDLADPPPMLWVIGQTSALHRPMIGVVGARNASSLGLRMARNLAAALSEAGYVVVSGLARGIDAAAHQASAETGTVAVMAGGVDALYPPENATLADAIPGTGARLSEMPMGRQPQARHFPRRNRIIPALARALVVVEAAAKSGSLLTARAALDQGREVLAVPGHPFDARAAGGNMLIRDGAILVRSARDVIAPCRPSNPSRRCWTCPRRPRPRPATRRRRRRFTGKSSTGSAPPPLPRISLSAISRARPGTSHRPSPSSRCRDACGGRRAGCWPSIPARDGPTLPHFPVAPGAPRPLH</sequence>
<dbReference type="HOGENOM" id="CLU_029601_1_1_5"/>
<dbReference type="GO" id="GO:0009294">
    <property type="term" value="P:DNA-mediated transformation"/>
    <property type="evidence" value="ECO:0007669"/>
    <property type="project" value="InterPro"/>
</dbReference>
<dbReference type="InterPro" id="IPR003488">
    <property type="entry name" value="DprA"/>
</dbReference>
<dbReference type="EMBL" id="AAMO01000006">
    <property type="protein sequence ID" value="EAQ02866.1"/>
    <property type="molecule type" value="Genomic_DNA"/>
</dbReference>
<evidence type="ECO:0000313" key="4">
    <source>
        <dbReference type="EMBL" id="EAQ02866.1"/>
    </source>
</evidence>
<comment type="caution">
    <text evidence="4">The sequence shown here is derived from an EMBL/GenBank/DDBJ whole genome shotgun (WGS) entry which is preliminary data.</text>
</comment>
<evidence type="ECO:0000256" key="1">
    <source>
        <dbReference type="ARBA" id="ARBA00006525"/>
    </source>
</evidence>
<dbReference type="SUPFAM" id="SSF102405">
    <property type="entry name" value="MCP/YpsA-like"/>
    <property type="match status" value="1"/>
</dbReference>
<dbReference type="eggNOG" id="COG0758">
    <property type="taxonomic scope" value="Bacteria"/>
</dbReference>
<feature type="region of interest" description="Disordered" evidence="2">
    <location>
        <begin position="279"/>
        <end position="337"/>
    </location>
</feature>
<accession>A3TZ48</accession>
<dbReference type="NCBIfam" id="TIGR00732">
    <property type="entry name" value="dprA"/>
    <property type="match status" value="1"/>
</dbReference>
<dbReference type="STRING" id="252305.OB2597_15830"/>
<evidence type="ECO:0000256" key="2">
    <source>
        <dbReference type="SAM" id="MobiDB-lite"/>
    </source>
</evidence>
<protein>
    <submittedName>
        <fullName evidence="4">DNA processing protein DprA, putative</fullName>
    </submittedName>
</protein>
<name>A3TZ48_PSEBH</name>
<dbReference type="InterPro" id="IPR057666">
    <property type="entry name" value="DrpA_SLOG"/>
</dbReference>
<dbReference type="AlphaFoldDB" id="A3TZ48"/>
<evidence type="ECO:0000259" key="3">
    <source>
        <dbReference type="Pfam" id="PF02481"/>
    </source>
</evidence>
<comment type="similarity">
    <text evidence="1">Belongs to the DprA/Smf family.</text>
</comment>
<dbReference type="Gene3D" id="3.40.50.450">
    <property type="match status" value="1"/>
</dbReference>
<dbReference type="Pfam" id="PF02481">
    <property type="entry name" value="DNA_processg_A"/>
    <property type="match status" value="1"/>
</dbReference>
<feature type="domain" description="Smf/DprA SLOG" evidence="3">
    <location>
        <begin position="62"/>
        <end position="266"/>
    </location>
</feature>
<dbReference type="Proteomes" id="UP000004318">
    <property type="component" value="Unassembled WGS sequence"/>
</dbReference>
<dbReference type="PANTHER" id="PTHR43022:SF1">
    <property type="entry name" value="PROTEIN SMF"/>
    <property type="match status" value="1"/>
</dbReference>
<dbReference type="PANTHER" id="PTHR43022">
    <property type="entry name" value="PROTEIN SMF"/>
    <property type="match status" value="1"/>
</dbReference>